<dbReference type="GeneTree" id="ENSGT01030000235812"/>
<organism evidence="1 2">
    <name type="scientific">Macaca fascicularis</name>
    <name type="common">Crab-eating macaque</name>
    <name type="synonym">Cynomolgus monkey</name>
    <dbReference type="NCBI Taxonomy" id="9541"/>
    <lineage>
        <taxon>Eukaryota</taxon>
        <taxon>Metazoa</taxon>
        <taxon>Chordata</taxon>
        <taxon>Craniata</taxon>
        <taxon>Vertebrata</taxon>
        <taxon>Euteleostomi</taxon>
        <taxon>Mammalia</taxon>
        <taxon>Eutheria</taxon>
        <taxon>Euarchontoglires</taxon>
        <taxon>Primates</taxon>
        <taxon>Haplorrhini</taxon>
        <taxon>Catarrhini</taxon>
        <taxon>Cercopithecidae</taxon>
        <taxon>Cercopithecinae</taxon>
        <taxon>Macaca</taxon>
    </lineage>
</organism>
<reference evidence="1" key="2">
    <citation type="submission" date="2025-08" db="UniProtKB">
        <authorList>
            <consortium name="Ensembl"/>
        </authorList>
    </citation>
    <scope>IDENTIFICATION</scope>
</reference>
<dbReference type="Proteomes" id="UP000233100">
    <property type="component" value="Chromosome 11"/>
</dbReference>
<proteinExistence type="predicted"/>
<reference evidence="1 2" key="1">
    <citation type="submission" date="2013-03" db="EMBL/GenBank/DDBJ databases">
        <authorList>
            <person name="Warren W."/>
            <person name="Wilson R.K."/>
        </authorList>
    </citation>
    <scope>NUCLEOTIDE SEQUENCE</scope>
</reference>
<name>A0A7N9CEA3_MACFA</name>
<evidence type="ECO:0000313" key="2">
    <source>
        <dbReference type="Proteomes" id="UP000233100"/>
    </source>
</evidence>
<evidence type="ECO:0000313" key="1">
    <source>
        <dbReference type="Ensembl" id="ENSMFAP00000050657.1"/>
    </source>
</evidence>
<accession>A0A7N9CEA3</accession>
<reference evidence="1" key="3">
    <citation type="submission" date="2025-09" db="UniProtKB">
        <authorList>
            <consortium name="Ensembl"/>
        </authorList>
    </citation>
    <scope>IDENTIFICATION</scope>
</reference>
<protein>
    <submittedName>
        <fullName evidence="1">Uncharacterized protein</fullName>
    </submittedName>
</protein>
<dbReference type="AlphaFoldDB" id="A0A7N9CEA3"/>
<dbReference type="Ensembl" id="ENSMFAT00000100502.1">
    <property type="protein sequence ID" value="ENSMFAP00000050657.1"/>
    <property type="gene ID" value="ENSMFAG00000058046.1"/>
</dbReference>
<keyword evidence="2" id="KW-1185">Reference proteome</keyword>
<sequence>MMKLRLTSHSLPNFINHHGPTLSNTLLTRYLLCLLLNCTYHPRCKLRLDHPLPPCQWCFYTLHLPFPTHGPWPLLQLIPPPRNLKHWHYTPPYNHDNSFHGLCSSMRPNIILGGNSNHKLTISNPIYWN</sequence>